<proteinExistence type="predicted"/>
<reference evidence="1 2" key="1">
    <citation type="journal article" date="2010" name="Science">
        <title>Genomic comparison of the ants Camponotus floridanus and Harpegnathos saltator.</title>
        <authorList>
            <person name="Bonasio R."/>
            <person name="Zhang G."/>
            <person name="Ye C."/>
            <person name="Mutti N.S."/>
            <person name="Fang X."/>
            <person name="Qin N."/>
            <person name="Donahue G."/>
            <person name="Yang P."/>
            <person name="Li Q."/>
            <person name="Li C."/>
            <person name="Zhang P."/>
            <person name="Huang Z."/>
            <person name="Berger S.L."/>
            <person name="Reinberg D."/>
            <person name="Wang J."/>
            <person name="Liebig J."/>
        </authorList>
    </citation>
    <scope>NUCLEOTIDE SEQUENCE [LARGE SCALE GENOMIC DNA]</scope>
    <source>
        <strain evidence="1 2">R22 G/1</strain>
    </source>
</reference>
<gene>
    <name evidence="1" type="ORF">EAI_05163</name>
</gene>
<evidence type="ECO:0000313" key="2">
    <source>
        <dbReference type="Proteomes" id="UP000008237"/>
    </source>
</evidence>
<sequence length="84" mass="9404">MLGGDVPLKFPEVEETGRWFAQRNTRVKRIGHPLCILEAGYADPTRSPRGAQVAADILNDKLLQSPRKLTSLTMHVGPYDKYPN</sequence>
<dbReference type="InParanoid" id="E2BQ28"/>
<dbReference type="Proteomes" id="UP000008237">
    <property type="component" value="Unassembled WGS sequence"/>
</dbReference>
<organism evidence="2">
    <name type="scientific">Harpegnathos saltator</name>
    <name type="common">Jerdon's jumping ant</name>
    <dbReference type="NCBI Taxonomy" id="610380"/>
    <lineage>
        <taxon>Eukaryota</taxon>
        <taxon>Metazoa</taxon>
        <taxon>Ecdysozoa</taxon>
        <taxon>Arthropoda</taxon>
        <taxon>Hexapoda</taxon>
        <taxon>Insecta</taxon>
        <taxon>Pterygota</taxon>
        <taxon>Neoptera</taxon>
        <taxon>Endopterygota</taxon>
        <taxon>Hymenoptera</taxon>
        <taxon>Apocrita</taxon>
        <taxon>Aculeata</taxon>
        <taxon>Formicoidea</taxon>
        <taxon>Formicidae</taxon>
        <taxon>Ponerinae</taxon>
        <taxon>Ponerini</taxon>
        <taxon>Harpegnathos</taxon>
    </lineage>
</organism>
<protein>
    <submittedName>
        <fullName evidence="1">Uncharacterized protein</fullName>
    </submittedName>
</protein>
<keyword evidence="2" id="KW-1185">Reference proteome</keyword>
<dbReference type="AlphaFoldDB" id="E2BQ28"/>
<dbReference type="EMBL" id="GL449694">
    <property type="protein sequence ID" value="EFN82216.1"/>
    <property type="molecule type" value="Genomic_DNA"/>
</dbReference>
<name>E2BQ28_HARSA</name>
<accession>E2BQ28</accession>
<evidence type="ECO:0000313" key="1">
    <source>
        <dbReference type="EMBL" id="EFN82216.1"/>
    </source>
</evidence>